<keyword evidence="4" id="KW-0378">Hydrolase</keyword>
<comment type="similarity">
    <text evidence="2">Belongs to the phospholipase D family.</text>
</comment>
<protein>
    <recommendedName>
        <fullName evidence="3">phospholipase D</fullName>
        <ecNumber evidence="3">3.1.4.4</ecNumber>
    </recommendedName>
</protein>
<dbReference type="Pfam" id="PF13091">
    <property type="entry name" value="PLDc_2"/>
    <property type="match status" value="1"/>
</dbReference>
<dbReference type="PANTHER" id="PTHR43856">
    <property type="entry name" value="CARDIOLIPIN HYDROLASE"/>
    <property type="match status" value="1"/>
</dbReference>
<dbReference type="PANTHER" id="PTHR43856:SF1">
    <property type="entry name" value="MITOCHONDRIAL CARDIOLIPIN HYDROLASE"/>
    <property type="match status" value="1"/>
</dbReference>
<evidence type="ECO:0000256" key="6">
    <source>
        <dbReference type="ARBA" id="ARBA00023098"/>
    </source>
</evidence>
<dbReference type="Gene3D" id="3.30.870.10">
    <property type="entry name" value="Endonuclease Chain A"/>
    <property type="match status" value="1"/>
</dbReference>
<sequence length="191" mass="21871">MKKIFLTFFIFIIFLSLISEEEIGLLPVEGVLPMNNRDYTPTLIKLFNNAQKTIHAVIYQAGYYPDYSEGEPTELQNSLIDAAKRGVKVVLLVDQSSWNPSLSIKNEEYAKYMREFGVEVYFDMPDITTHAKFVVIDSSITVVGSTNWSFYALAKNNECAVALKSKEISLKYENFFEKIYIFRSDTLTITP</sequence>
<proteinExistence type="inferred from homology"/>
<keyword evidence="5" id="KW-0442">Lipid degradation</keyword>
<dbReference type="GO" id="GO:0016042">
    <property type="term" value="P:lipid catabolic process"/>
    <property type="evidence" value="ECO:0007669"/>
    <property type="project" value="UniProtKB-KW"/>
</dbReference>
<gene>
    <name evidence="8" type="ORF">XE03_0133</name>
</gene>
<comment type="catalytic activity">
    <reaction evidence="1">
        <text>a 1,2-diacyl-sn-glycero-3-phosphocholine + H2O = a 1,2-diacyl-sn-glycero-3-phosphate + choline + H(+)</text>
        <dbReference type="Rhea" id="RHEA:14445"/>
        <dbReference type="ChEBI" id="CHEBI:15354"/>
        <dbReference type="ChEBI" id="CHEBI:15377"/>
        <dbReference type="ChEBI" id="CHEBI:15378"/>
        <dbReference type="ChEBI" id="CHEBI:57643"/>
        <dbReference type="ChEBI" id="CHEBI:58608"/>
        <dbReference type="EC" id="3.1.4.4"/>
    </reaction>
</comment>
<dbReference type="GO" id="GO:0004630">
    <property type="term" value="F:phospholipase D activity"/>
    <property type="evidence" value="ECO:0007669"/>
    <property type="project" value="UniProtKB-EC"/>
</dbReference>
<evidence type="ECO:0000256" key="4">
    <source>
        <dbReference type="ARBA" id="ARBA00022801"/>
    </source>
</evidence>
<dbReference type="InterPro" id="IPR051406">
    <property type="entry name" value="PLD_domain"/>
</dbReference>
<name>A0A101I367_UNCT6</name>
<evidence type="ECO:0000259" key="7">
    <source>
        <dbReference type="PROSITE" id="PS50035"/>
    </source>
</evidence>
<keyword evidence="6" id="KW-0443">Lipid metabolism</keyword>
<evidence type="ECO:0000313" key="8">
    <source>
        <dbReference type="EMBL" id="KUK88127.1"/>
    </source>
</evidence>
<dbReference type="EC" id="3.1.4.4" evidence="3"/>
<evidence type="ECO:0000313" key="9">
    <source>
        <dbReference type="Proteomes" id="UP000053467"/>
    </source>
</evidence>
<evidence type="ECO:0000256" key="5">
    <source>
        <dbReference type="ARBA" id="ARBA00022963"/>
    </source>
</evidence>
<feature type="domain" description="PLD phosphodiesterase" evidence="7">
    <location>
        <begin position="125"/>
        <end position="152"/>
    </location>
</feature>
<dbReference type="Proteomes" id="UP000053467">
    <property type="component" value="Unassembled WGS sequence"/>
</dbReference>
<dbReference type="AlphaFoldDB" id="A0A101I367"/>
<dbReference type="InterPro" id="IPR025202">
    <property type="entry name" value="PLD-like_dom"/>
</dbReference>
<evidence type="ECO:0000256" key="2">
    <source>
        <dbReference type="ARBA" id="ARBA00008664"/>
    </source>
</evidence>
<accession>A0A101I367</accession>
<dbReference type="EMBL" id="LGGX01000001">
    <property type="protein sequence ID" value="KUK88127.1"/>
    <property type="molecule type" value="Genomic_DNA"/>
</dbReference>
<dbReference type="PROSITE" id="PS50035">
    <property type="entry name" value="PLD"/>
    <property type="match status" value="1"/>
</dbReference>
<dbReference type="SUPFAM" id="SSF56024">
    <property type="entry name" value="Phospholipase D/nuclease"/>
    <property type="match status" value="1"/>
</dbReference>
<comment type="caution">
    <text evidence="8">The sequence shown here is derived from an EMBL/GenBank/DDBJ whole genome shotgun (WGS) entry which is preliminary data.</text>
</comment>
<organism evidence="8 9">
    <name type="scientific">candidate division TA06 bacterium 34_109</name>
    <dbReference type="NCBI Taxonomy" id="1635277"/>
    <lineage>
        <taxon>Bacteria</taxon>
        <taxon>Bacteria division TA06</taxon>
    </lineage>
</organism>
<dbReference type="GO" id="GO:0016891">
    <property type="term" value="F:RNA endonuclease activity producing 5'-phosphomonoesters, hydrolytic mechanism"/>
    <property type="evidence" value="ECO:0007669"/>
    <property type="project" value="TreeGrafter"/>
</dbReference>
<evidence type="ECO:0000256" key="1">
    <source>
        <dbReference type="ARBA" id="ARBA00000798"/>
    </source>
</evidence>
<dbReference type="GO" id="GO:0006793">
    <property type="term" value="P:phosphorus metabolic process"/>
    <property type="evidence" value="ECO:0007669"/>
    <property type="project" value="UniProtKB-ARBA"/>
</dbReference>
<dbReference type="InterPro" id="IPR001736">
    <property type="entry name" value="PLipase_D/transphosphatidylase"/>
</dbReference>
<evidence type="ECO:0000256" key="3">
    <source>
        <dbReference type="ARBA" id="ARBA00012027"/>
    </source>
</evidence>
<reference evidence="9" key="1">
    <citation type="journal article" date="2015" name="MBio">
        <title>Genome-Resolved Metagenomic Analysis Reveals Roles for Candidate Phyla and Other Microbial Community Members in Biogeochemical Transformations in Oil Reservoirs.</title>
        <authorList>
            <person name="Hu P."/>
            <person name="Tom L."/>
            <person name="Singh A."/>
            <person name="Thomas B.C."/>
            <person name="Baker B.J."/>
            <person name="Piceno Y.M."/>
            <person name="Andersen G.L."/>
            <person name="Banfield J.F."/>
        </authorList>
    </citation>
    <scope>NUCLEOTIDE SEQUENCE [LARGE SCALE GENOMIC DNA]</scope>
</reference>